<dbReference type="FunFam" id="3.40.50.720:FF:000495">
    <property type="entry name" value="3 hydroxysteroid dehydrogenase, putative"/>
    <property type="match status" value="1"/>
</dbReference>
<dbReference type="Bgee" id="ENSELUG00000020204">
    <property type="expression patterns" value="Expressed in liver and 15 other cell types or tissues"/>
</dbReference>
<feature type="compositionally biased region" description="Polar residues" evidence="2">
    <location>
        <begin position="74"/>
        <end position="85"/>
    </location>
</feature>
<dbReference type="GeneTree" id="ENSGT00940000160236"/>
<dbReference type="InterPro" id="IPR036291">
    <property type="entry name" value="NAD(P)-bd_dom_sf"/>
</dbReference>
<evidence type="ECO:0000313" key="4">
    <source>
        <dbReference type="Ensembl" id="ENSELUP00000021077.3"/>
    </source>
</evidence>
<dbReference type="Gene3D" id="3.40.50.720">
    <property type="entry name" value="NAD(P)-binding Rossmann-like Domain"/>
    <property type="match status" value="1"/>
</dbReference>
<dbReference type="STRING" id="8010.ENSELUP00000021077"/>
<evidence type="ECO:0000313" key="5">
    <source>
        <dbReference type="Proteomes" id="UP000265140"/>
    </source>
</evidence>
<evidence type="ECO:0000259" key="3">
    <source>
        <dbReference type="Pfam" id="PF01073"/>
    </source>
</evidence>
<dbReference type="GO" id="GO:0006694">
    <property type="term" value="P:steroid biosynthetic process"/>
    <property type="evidence" value="ECO:0007669"/>
    <property type="project" value="InterPro"/>
</dbReference>
<feature type="compositionally biased region" description="Polar residues" evidence="2">
    <location>
        <begin position="42"/>
        <end position="53"/>
    </location>
</feature>
<feature type="domain" description="3-beta hydroxysteroid dehydrogenase/isomerase" evidence="3">
    <location>
        <begin position="153"/>
        <end position="422"/>
    </location>
</feature>
<protein>
    <submittedName>
        <fullName evidence="4">Hydroxy-delta-5-steroid dehydrogenase, 3 beta- and steroid delta-isomerase</fullName>
    </submittedName>
</protein>
<dbReference type="Proteomes" id="UP000265140">
    <property type="component" value="Chromosome 11"/>
</dbReference>
<dbReference type="Ensembl" id="ENSELUT00000031686.3">
    <property type="protein sequence ID" value="ENSELUP00000021077.3"/>
    <property type="gene ID" value="ENSELUG00000020204.3"/>
</dbReference>
<reference evidence="4" key="4">
    <citation type="submission" date="2025-09" db="UniProtKB">
        <authorList>
            <consortium name="Ensembl"/>
        </authorList>
    </citation>
    <scope>IDENTIFICATION</scope>
</reference>
<dbReference type="PANTHER" id="PTHR10366:SF847">
    <property type="entry name" value="3 BETA-HYDROXYSTEROID DEHYDROGENASE TYPE 7"/>
    <property type="match status" value="1"/>
</dbReference>
<evidence type="ECO:0000256" key="1">
    <source>
        <dbReference type="ARBA" id="ARBA00023002"/>
    </source>
</evidence>
<dbReference type="PANTHER" id="PTHR10366">
    <property type="entry name" value="NAD DEPENDENT EPIMERASE/DEHYDRATASE"/>
    <property type="match status" value="1"/>
</dbReference>
<dbReference type="SUPFAM" id="SSF51735">
    <property type="entry name" value="NAD(P)-binding Rossmann-fold domains"/>
    <property type="match status" value="1"/>
</dbReference>
<feature type="region of interest" description="Disordered" evidence="2">
    <location>
        <begin position="20"/>
        <end position="128"/>
    </location>
</feature>
<evidence type="ECO:0000256" key="2">
    <source>
        <dbReference type="SAM" id="MobiDB-lite"/>
    </source>
</evidence>
<organism evidence="4 5">
    <name type="scientific">Esox lucius</name>
    <name type="common">Northern pike</name>
    <dbReference type="NCBI Taxonomy" id="8010"/>
    <lineage>
        <taxon>Eukaryota</taxon>
        <taxon>Metazoa</taxon>
        <taxon>Chordata</taxon>
        <taxon>Craniata</taxon>
        <taxon>Vertebrata</taxon>
        <taxon>Euteleostomi</taxon>
        <taxon>Actinopterygii</taxon>
        <taxon>Neopterygii</taxon>
        <taxon>Teleostei</taxon>
        <taxon>Protacanthopterygii</taxon>
        <taxon>Esociformes</taxon>
        <taxon>Esocidae</taxon>
        <taxon>Esox</taxon>
    </lineage>
</organism>
<dbReference type="InParanoid" id="A0A3P8YYQ0"/>
<dbReference type="FunCoup" id="A0A3P8YYQ0">
    <property type="interactions" value="24"/>
</dbReference>
<dbReference type="InterPro" id="IPR002225">
    <property type="entry name" value="3Beta_OHSteriod_DH/Estase"/>
</dbReference>
<dbReference type="Pfam" id="PF01073">
    <property type="entry name" value="3Beta_HSD"/>
    <property type="match status" value="1"/>
</dbReference>
<dbReference type="OMA" id="AHQRYPL"/>
<reference evidence="4" key="2">
    <citation type="submission" date="2020-02" db="EMBL/GenBank/DDBJ databases">
        <title>Esox lucius (northern pike) genome, fEsoLuc1, primary haplotype.</title>
        <authorList>
            <person name="Myers G."/>
            <person name="Karagic N."/>
            <person name="Meyer A."/>
            <person name="Pippel M."/>
            <person name="Reichard M."/>
            <person name="Winkler S."/>
            <person name="Tracey A."/>
            <person name="Sims Y."/>
            <person name="Howe K."/>
            <person name="Rhie A."/>
            <person name="Formenti G."/>
            <person name="Durbin R."/>
            <person name="Fedrigo O."/>
            <person name="Jarvis E.D."/>
        </authorList>
    </citation>
    <scope>NUCLEOTIDE SEQUENCE [LARGE SCALE GENOMIC DNA]</scope>
</reference>
<dbReference type="GO" id="GO:0016616">
    <property type="term" value="F:oxidoreductase activity, acting on the CH-OH group of donors, NAD or NADP as acceptor"/>
    <property type="evidence" value="ECO:0007669"/>
    <property type="project" value="InterPro"/>
</dbReference>
<keyword evidence="5" id="KW-1185">Reference proteome</keyword>
<accession>A0A3P8YYQ0</accession>
<dbReference type="AlphaFoldDB" id="A0A3P8YYQ0"/>
<feature type="compositionally biased region" description="Basic and acidic residues" evidence="2">
    <location>
        <begin position="118"/>
        <end position="127"/>
    </location>
</feature>
<sequence length="506" mass="56997">MVYCKLSQVDFSNVIGITERGKQREYRKARGAQQRYPLQPEEPTSGTPSSQRSPPAVPPPARGAHQRYPLQPEEPTSGTPSSQRSPPAVPPPARGAHQRYPLQPEEPTSDTQSGQSIHNHDSLKDRPVPLSKHQLEILACSRMQAQERGLVYLVTGGCGFLGQHLLQVLLEKEDSVTEIRLFDKHINSSLHDTDRVKVVLIQGDITDYSSVLEASRGADLVIHTASLVDVWHKVPETVIQAVNVQGTLNVINACVENGIQYLVYTSSMEVVGPNVKGDSFIRGNEDTVYNVCHAMPYPRSKAKAERLVLEANGSKVNGGACLYTCSLRPTGIYGEQHQLMREFYQMGVKTGGWIIRGVPRETEHGRVYAGNVAWMHLLAARSLRERPERLGGEVYFCYDDSPYKSYEDFNMQFLSGFNFRQIRVPLAVLWFVACMNDLVRRALKPVYNYTPLLNRYTLAVASTSFTVASDKAHRHFEYSPLYDWDQCKARTQRWVDTFPLEDRKDC</sequence>
<proteinExistence type="predicted"/>
<reference evidence="5" key="1">
    <citation type="journal article" date="2014" name="PLoS ONE">
        <title>The genome and linkage map of the northern pike (Esox lucius): conserved synteny revealed between the salmonid sister group and the Neoteleostei.</title>
        <authorList>
            <person name="Rondeau E.B."/>
            <person name="Minkley D.R."/>
            <person name="Leong J.S."/>
            <person name="Messmer A.M."/>
            <person name="Jantzen J.R."/>
            <person name="von Schalburg K.R."/>
            <person name="Lemon C."/>
            <person name="Bird N.H."/>
            <person name="Koop B.F."/>
        </authorList>
    </citation>
    <scope>NUCLEOTIDE SEQUENCE</scope>
</reference>
<name>A0A3P8YYQ0_ESOLU</name>
<reference evidence="4" key="3">
    <citation type="submission" date="2025-08" db="UniProtKB">
        <authorList>
            <consortium name="Ensembl"/>
        </authorList>
    </citation>
    <scope>IDENTIFICATION</scope>
</reference>
<dbReference type="InterPro" id="IPR050425">
    <property type="entry name" value="NAD(P)_dehydrat-like"/>
</dbReference>
<keyword evidence="1" id="KW-0560">Oxidoreductase</keyword>